<dbReference type="GeneID" id="36399988"/>
<dbReference type="Proteomes" id="UP000054928">
    <property type="component" value="Unassembled WGS sequence"/>
</dbReference>
<dbReference type="AlphaFoldDB" id="A0A0P1AAQ5"/>
<evidence type="ECO:0000313" key="2">
    <source>
        <dbReference type="EMBL" id="CEG37333.1"/>
    </source>
</evidence>
<dbReference type="EMBL" id="CCYD01000286">
    <property type="protein sequence ID" value="CEG37333.1"/>
    <property type="molecule type" value="Genomic_DNA"/>
</dbReference>
<feature type="transmembrane region" description="Helical" evidence="1">
    <location>
        <begin position="48"/>
        <end position="71"/>
    </location>
</feature>
<sequence length="106" mass="11304">MSPGMDSTSCVHNSAQEEFICGTIRISRFTPYCSHHLRIMLSTFNLKVLSSVALGSLAIGSVSAILGGNIVEPDVASFMTNFRHEKDSNALCGGVLIAPICRSAED</sequence>
<protein>
    <submittedName>
        <fullName evidence="2">Uncharacterized protein</fullName>
    </submittedName>
</protein>
<keyword evidence="1" id="KW-1133">Transmembrane helix</keyword>
<organism evidence="2 3">
    <name type="scientific">Plasmopara halstedii</name>
    <name type="common">Downy mildew of sunflower</name>
    <dbReference type="NCBI Taxonomy" id="4781"/>
    <lineage>
        <taxon>Eukaryota</taxon>
        <taxon>Sar</taxon>
        <taxon>Stramenopiles</taxon>
        <taxon>Oomycota</taxon>
        <taxon>Peronosporomycetes</taxon>
        <taxon>Peronosporales</taxon>
        <taxon>Peronosporaceae</taxon>
        <taxon>Plasmopara</taxon>
    </lineage>
</organism>
<name>A0A0P1AAQ5_PLAHL</name>
<evidence type="ECO:0000256" key="1">
    <source>
        <dbReference type="SAM" id="Phobius"/>
    </source>
</evidence>
<reference evidence="3" key="1">
    <citation type="submission" date="2014-09" db="EMBL/GenBank/DDBJ databases">
        <authorList>
            <person name="Sharma Rahul"/>
            <person name="Thines Marco"/>
        </authorList>
    </citation>
    <scope>NUCLEOTIDE SEQUENCE [LARGE SCALE GENOMIC DNA]</scope>
</reference>
<evidence type="ECO:0000313" key="3">
    <source>
        <dbReference type="Proteomes" id="UP000054928"/>
    </source>
</evidence>
<accession>A0A0P1AAQ5</accession>
<proteinExistence type="predicted"/>
<keyword evidence="1" id="KW-0812">Transmembrane</keyword>
<keyword evidence="1" id="KW-0472">Membrane</keyword>
<dbReference type="RefSeq" id="XP_024573702.1">
    <property type="nucleotide sequence ID" value="XM_024722646.1"/>
</dbReference>
<keyword evidence="3" id="KW-1185">Reference proteome</keyword>